<dbReference type="SUPFAM" id="SSF57850">
    <property type="entry name" value="RING/U-box"/>
    <property type="match status" value="1"/>
</dbReference>
<dbReference type="KEGG" id="lbc:LACBIDRAFT_314104"/>
<dbReference type="AlphaFoldDB" id="B0D1L3"/>
<organism evidence="2">
    <name type="scientific">Laccaria bicolor (strain S238N-H82 / ATCC MYA-4686)</name>
    <name type="common">Bicoloured deceiver</name>
    <name type="synonym">Laccaria laccata var. bicolor</name>
    <dbReference type="NCBI Taxonomy" id="486041"/>
    <lineage>
        <taxon>Eukaryota</taxon>
        <taxon>Fungi</taxon>
        <taxon>Dikarya</taxon>
        <taxon>Basidiomycota</taxon>
        <taxon>Agaricomycotina</taxon>
        <taxon>Agaricomycetes</taxon>
        <taxon>Agaricomycetidae</taxon>
        <taxon>Agaricales</taxon>
        <taxon>Agaricineae</taxon>
        <taxon>Hydnangiaceae</taxon>
        <taxon>Laccaria</taxon>
    </lineage>
</organism>
<keyword evidence="2" id="KW-1185">Reference proteome</keyword>
<name>B0D1L3_LACBS</name>
<evidence type="ECO:0000313" key="2">
    <source>
        <dbReference type="Proteomes" id="UP000001194"/>
    </source>
</evidence>
<dbReference type="OrthoDB" id="6105938at2759"/>
<dbReference type="HOGENOM" id="CLU_3074211_0_0_1"/>
<dbReference type="InParanoid" id="B0D1L3"/>
<evidence type="ECO:0000313" key="1">
    <source>
        <dbReference type="EMBL" id="EDR11660.1"/>
    </source>
</evidence>
<accession>B0D1L3</accession>
<sequence length="57" mass="6425">MLVVHSSSSCDICLGAYDWDIPTQAPHTIPCGHIFSETLVLLKSKSYSPWFTRILMQ</sequence>
<reference evidence="1 2" key="1">
    <citation type="journal article" date="2008" name="Nature">
        <title>The genome of Laccaria bicolor provides insights into mycorrhizal symbiosis.</title>
        <authorList>
            <person name="Martin F."/>
            <person name="Aerts A."/>
            <person name="Ahren D."/>
            <person name="Brun A."/>
            <person name="Danchin E.G.J."/>
            <person name="Duchaussoy F."/>
            <person name="Gibon J."/>
            <person name="Kohler A."/>
            <person name="Lindquist E."/>
            <person name="Pereda V."/>
            <person name="Salamov A."/>
            <person name="Shapiro H.J."/>
            <person name="Wuyts J."/>
            <person name="Blaudez D."/>
            <person name="Buee M."/>
            <person name="Brokstein P."/>
            <person name="Canbaeck B."/>
            <person name="Cohen D."/>
            <person name="Courty P.E."/>
            <person name="Coutinho P.M."/>
            <person name="Delaruelle C."/>
            <person name="Detter J.C."/>
            <person name="Deveau A."/>
            <person name="DiFazio S."/>
            <person name="Duplessis S."/>
            <person name="Fraissinet-Tachet L."/>
            <person name="Lucic E."/>
            <person name="Frey-Klett P."/>
            <person name="Fourrey C."/>
            <person name="Feussner I."/>
            <person name="Gay G."/>
            <person name="Grimwood J."/>
            <person name="Hoegger P.J."/>
            <person name="Jain P."/>
            <person name="Kilaru S."/>
            <person name="Labbe J."/>
            <person name="Lin Y.C."/>
            <person name="Legue V."/>
            <person name="Le Tacon F."/>
            <person name="Marmeisse R."/>
            <person name="Melayah D."/>
            <person name="Montanini B."/>
            <person name="Muratet M."/>
            <person name="Nehls U."/>
            <person name="Niculita-Hirzel H."/>
            <person name="Oudot-Le Secq M.P."/>
            <person name="Peter M."/>
            <person name="Quesneville H."/>
            <person name="Rajashekar B."/>
            <person name="Reich M."/>
            <person name="Rouhier N."/>
            <person name="Schmutz J."/>
            <person name="Yin T."/>
            <person name="Chalot M."/>
            <person name="Henrissat B."/>
            <person name="Kuees U."/>
            <person name="Lucas S."/>
            <person name="Van de Peer Y."/>
            <person name="Podila G.K."/>
            <person name="Polle A."/>
            <person name="Pukkila P.J."/>
            <person name="Richardson P.M."/>
            <person name="Rouze P."/>
            <person name="Sanders I.R."/>
            <person name="Stajich J.E."/>
            <person name="Tunlid A."/>
            <person name="Tuskan G."/>
            <person name="Grigoriev I.V."/>
        </authorList>
    </citation>
    <scope>NUCLEOTIDE SEQUENCE [LARGE SCALE GENOMIC DNA]</scope>
    <source>
        <strain evidence="2">S238N-H82 / ATCC MYA-4686</strain>
    </source>
</reference>
<dbReference type="RefSeq" id="XP_001877557.1">
    <property type="nucleotide sequence ID" value="XM_001877522.1"/>
</dbReference>
<dbReference type="EMBL" id="DS547095">
    <property type="protein sequence ID" value="EDR11660.1"/>
    <property type="molecule type" value="Genomic_DNA"/>
</dbReference>
<protein>
    <submittedName>
        <fullName evidence="1">Predicted protein</fullName>
    </submittedName>
</protein>
<gene>
    <name evidence="1" type="ORF">LACBIDRAFT_314104</name>
</gene>
<dbReference type="GeneID" id="6073332"/>
<dbReference type="Proteomes" id="UP000001194">
    <property type="component" value="Unassembled WGS sequence"/>
</dbReference>
<proteinExistence type="predicted"/>